<accession>A0ACC0P294</accession>
<reference evidence="1" key="1">
    <citation type="submission" date="2022-02" db="EMBL/GenBank/DDBJ databases">
        <title>Plant Genome Project.</title>
        <authorList>
            <person name="Zhang R.-G."/>
        </authorList>
    </citation>
    <scope>NUCLEOTIDE SEQUENCE</scope>
    <source>
        <strain evidence="1">AT1</strain>
    </source>
</reference>
<evidence type="ECO:0000313" key="1">
    <source>
        <dbReference type="EMBL" id="KAI8558848.1"/>
    </source>
</evidence>
<organism evidence="1 2">
    <name type="scientific">Rhododendron molle</name>
    <name type="common">Chinese azalea</name>
    <name type="synonym">Azalea mollis</name>
    <dbReference type="NCBI Taxonomy" id="49168"/>
    <lineage>
        <taxon>Eukaryota</taxon>
        <taxon>Viridiplantae</taxon>
        <taxon>Streptophyta</taxon>
        <taxon>Embryophyta</taxon>
        <taxon>Tracheophyta</taxon>
        <taxon>Spermatophyta</taxon>
        <taxon>Magnoliopsida</taxon>
        <taxon>eudicotyledons</taxon>
        <taxon>Gunneridae</taxon>
        <taxon>Pentapetalae</taxon>
        <taxon>asterids</taxon>
        <taxon>Ericales</taxon>
        <taxon>Ericaceae</taxon>
        <taxon>Ericoideae</taxon>
        <taxon>Rhodoreae</taxon>
        <taxon>Rhododendron</taxon>
    </lineage>
</organism>
<sequence length="230" mass="25460">MCSVCCASNICLLNKYLLLHCIKLCVSDIVDEGGKLVPFHATFMCSDNYAIETPVHIIDAGLIVLSNPMVAKPTSSNLKQILKRLAEILEKARREEKPERAESGGEGATTWLSDRRWKPLETNQNSFSNLLGICGKWFGMSRSLTKLKAFGGECARTAWRQRKISPNVSVPHPALLLSVIPSWKLLNTSCFSALGQERFGLAAIFKSLTNLDIHAQPSNGPQKFVNPYQL</sequence>
<gene>
    <name evidence="1" type="ORF">RHMOL_Rhmol04G0128400</name>
</gene>
<keyword evidence="2" id="KW-1185">Reference proteome</keyword>
<comment type="caution">
    <text evidence="1">The sequence shown here is derived from an EMBL/GenBank/DDBJ whole genome shotgun (WGS) entry which is preliminary data.</text>
</comment>
<dbReference type="Proteomes" id="UP001062846">
    <property type="component" value="Chromosome 4"/>
</dbReference>
<dbReference type="EMBL" id="CM046391">
    <property type="protein sequence ID" value="KAI8558848.1"/>
    <property type="molecule type" value="Genomic_DNA"/>
</dbReference>
<evidence type="ECO:0000313" key="2">
    <source>
        <dbReference type="Proteomes" id="UP001062846"/>
    </source>
</evidence>
<name>A0ACC0P294_RHOML</name>
<protein>
    <submittedName>
        <fullName evidence="1">Uncharacterized protein</fullName>
    </submittedName>
</protein>
<proteinExistence type="predicted"/>